<accession>A0A0F8YRG6</accession>
<dbReference type="EMBL" id="LAZR01067927">
    <property type="protein sequence ID" value="KKK50616.1"/>
    <property type="molecule type" value="Genomic_DNA"/>
</dbReference>
<evidence type="ECO:0000313" key="2">
    <source>
        <dbReference type="EMBL" id="KKK50616.1"/>
    </source>
</evidence>
<gene>
    <name evidence="2" type="ORF">LCGC14_3123240</name>
</gene>
<dbReference type="AlphaFoldDB" id="A0A0F8YRG6"/>
<evidence type="ECO:0000259" key="1">
    <source>
        <dbReference type="Pfam" id="PF13088"/>
    </source>
</evidence>
<dbReference type="Gene3D" id="2.120.10.10">
    <property type="match status" value="1"/>
</dbReference>
<dbReference type="InterPro" id="IPR036278">
    <property type="entry name" value="Sialidase_sf"/>
</dbReference>
<protein>
    <recommendedName>
        <fullName evidence="1">Sialidase domain-containing protein</fullName>
    </recommendedName>
</protein>
<proteinExistence type="predicted"/>
<dbReference type="SUPFAM" id="SSF50939">
    <property type="entry name" value="Sialidases"/>
    <property type="match status" value="1"/>
</dbReference>
<organism evidence="2">
    <name type="scientific">marine sediment metagenome</name>
    <dbReference type="NCBI Taxonomy" id="412755"/>
    <lineage>
        <taxon>unclassified sequences</taxon>
        <taxon>metagenomes</taxon>
        <taxon>ecological metagenomes</taxon>
    </lineage>
</organism>
<feature type="non-terminal residue" evidence="2">
    <location>
        <position position="1"/>
    </location>
</feature>
<name>A0A0F8YRG6_9ZZZZ</name>
<sequence length="328" mass="36393">LTVRVFGTGKDDPAILAWEYAESPWARTTMIYVQISRDEGKTWSEPEQLIVQGGEFDEVHWMPGVFYGQNGAMCASTPIAKASDGSLILPFCGGHLFENGNIIDPDADPETANPDGAVLWKSGCLFGTWRADGSGLDWSAGECVTLPRKYSCDGGDEPAVAYLPDGRMFVGLRARTYPHTGQEAPSQHYYTISENDGKTWSEPEPLLFDDGSYAYSPACFIGAFRSSKNGRLYVMTNLADGPCVNCDPRNKLYIAEIDTDTFRIKKDTVAFIMRNNKEAGEPDTIRYSNFRWYEDRETQNIVLFVTPCGGEGEGMNSHSYRCDIELPV</sequence>
<dbReference type="InterPro" id="IPR011040">
    <property type="entry name" value="Sialidase"/>
</dbReference>
<reference evidence="2" key="1">
    <citation type="journal article" date="2015" name="Nature">
        <title>Complex archaea that bridge the gap between prokaryotes and eukaryotes.</title>
        <authorList>
            <person name="Spang A."/>
            <person name="Saw J.H."/>
            <person name="Jorgensen S.L."/>
            <person name="Zaremba-Niedzwiedzka K."/>
            <person name="Martijn J."/>
            <person name="Lind A.E."/>
            <person name="van Eijk R."/>
            <person name="Schleper C."/>
            <person name="Guy L."/>
            <person name="Ettema T.J."/>
        </authorList>
    </citation>
    <scope>NUCLEOTIDE SEQUENCE</scope>
</reference>
<feature type="domain" description="Sialidase" evidence="1">
    <location>
        <begin position="25"/>
        <end position="255"/>
    </location>
</feature>
<comment type="caution">
    <text evidence="2">The sequence shown here is derived from an EMBL/GenBank/DDBJ whole genome shotgun (WGS) entry which is preliminary data.</text>
</comment>
<dbReference type="CDD" id="cd15482">
    <property type="entry name" value="Sialidase_non-viral"/>
    <property type="match status" value="1"/>
</dbReference>
<dbReference type="Pfam" id="PF13088">
    <property type="entry name" value="BNR_2"/>
    <property type="match status" value="1"/>
</dbReference>